<organism evidence="6 7">
    <name type="scientific">Vibrio olivae</name>
    <dbReference type="NCBI Taxonomy" id="1243002"/>
    <lineage>
        <taxon>Bacteria</taxon>
        <taxon>Pseudomonadati</taxon>
        <taxon>Pseudomonadota</taxon>
        <taxon>Gammaproteobacteria</taxon>
        <taxon>Vibrionales</taxon>
        <taxon>Vibrionaceae</taxon>
        <taxon>Vibrio</taxon>
    </lineage>
</organism>
<sequence>MRKLNIINKKVELILLAAMALVLAPFARSLPVTDLLGSVDATSGWIISTITDSAGQRGLWLTIVILSALSLYKQPLNRTEIFKYIVQFTVIFMIAYFGKNVLKELLESPRPYTELLTHELLLPNPEHFYKLGSSQQLAILDQVVDKVSEWRLRHWYQEMNYSLPSGHTVFAALCLAFFGAIFVRQQRFILASVVVLWATLAAYSRVWLGMHRPEDLYAGIVFVAAVVTFTPNVGEWLVAKMPGHVKQQWLKASH</sequence>
<dbReference type="PANTHER" id="PTHR14969:SF54">
    <property type="entry name" value="PHOSPHATIDYLGLYCEROPHOSPHATASE B"/>
    <property type="match status" value="1"/>
</dbReference>
<evidence type="ECO:0000313" key="6">
    <source>
        <dbReference type="EMBL" id="MFB9135509.1"/>
    </source>
</evidence>
<evidence type="ECO:0000256" key="1">
    <source>
        <dbReference type="ARBA" id="ARBA00012374"/>
    </source>
</evidence>
<evidence type="ECO:0000256" key="2">
    <source>
        <dbReference type="ARBA" id="ARBA00032707"/>
    </source>
</evidence>
<feature type="transmembrane region" description="Helical" evidence="4">
    <location>
        <begin position="45"/>
        <end position="69"/>
    </location>
</feature>
<dbReference type="Gene3D" id="1.20.144.10">
    <property type="entry name" value="Phosphatidic acid phosphatase type 2/haloperoxidase"/>
    <property type="match status" value="1"/>
</dbReference>
<dbReference type="InterPro" id="IPR000326">
    <property type="entry name" value="PAP2/HPO"/>
</dbReference>
<dbReference type="PANTHER" id="PTHR14969">
    <property type="entry name" value="SPHINGOSINE-1-PHOSPHATE PHOSPHOHYDROLASE"/>
    <property type="match status" value="1"/>
</dbReference>
<keyword evidence="7" id="KW-1185">Reference proteome</keyword>
<keyword evidence="4" id="KW-0812">Transmembrane</keyword>
<dbReference type="Pfam" id="PF01569">
    <property type="entry name" value="PAP2"/>
    <property type="match status" value="1"/>
</dbReference>
<dbReference type="RefSeq" id="WP_390192487.1">
    <property type="nucleotide sequence ID" value="NZ_JBHMEP010000002.1"/>
</dbReference>
<feature type="transmembrane region" description="Helical" evidence="4">
    <location>
        <begin position="81"/>
        <end position="98"/>
    </location>
</feature>
<keyword evidence="4" id="KW-0472">Membrane</keyword>
<name>A0ABV5HMZ8_9VIBR</name>
<gene>
    <name evidence="6" type="ORF">ACFFUV_11105</name>
</gene>
<evidence type="ECO:0000256" key="3">
    <source>
        <dbReference type="ARBA" id="ARBA00047594"/>
    </source>
</evidence>
<dbReference type="InterPro" id="IPR036938">
    <property type="entry name" value="PAP2/HPO_sf"/>
</dbReference>
<feature type="transmembrane region" description="Helical" evidence="4">
    <location>
        <begin position="188"/>
        <end position="210"/>
    </location>
</feature>
<dbReference type="SMART" id="SM00014">
    <property type="entry name" value="acidPPc"/>
    <property type="match status" value="1"/>
</dbReference>
<feature type="transmembrane region" description="Helical" evidence="4">
    <location>
        <begin position="216"/>
        <end position="238"/>
    </location>
</feature>
<reference evidence="6 7" key="1">
    <citation type="submission" date="2024-09" db="EMBL/GenBank/DDBJ databases">
        <authorList>
            <person name="Sun Q."/>
            <person name="Mori K."/>
        </authorList>
    </citation>
    <scope>NUCLEOTIDE SEQUENCE [LARGE SCALE GENOMIC DNA]</scope>
    <source>
        <strain evidence="6 7">CECT 8064</strain>
    </source>
</reference>
<evidence type="ECO:0000259" key="5">
    <source>
        <dbReference type="SMART" id="SM00014"/>
    </source>
</evidence>
<dbReference type="EC" id="3.6.1.27" evidence="1"/>
<dbReference type="EMBL" id="JBHMEP010000002">
    <property type="protein sequence ID" value="MFB9135509.1"/>
    <property type="molecule type" value="Genomic_DNA"/>
</dbReference>
<accession>A0ABV5HMZ8</accession>
<dbReference type="CDD" id="cd01610">
    <property type="entry name" value="PAP2_like"/>
    <property type="match status" value="1"/>
</dbReference>
<proteinExistence type="predicted"/>
<feature type="domain" description="Phosphatidic acid phosphatase type 2/haloperoxidase" evidence="5">
    <location>
        <begin position="86"/>
        <end position="231"/>
    </location>
</feature>
<keyword evidence="4" id="KW-1133">Transmembrane helix</keyword>
<feature type="transmembrane region" description="Helical" evidence="4">
    <location>
        <begin position="161"/>
        <end position="181"/>
    </location>
</feature>
<dbReference type="Proteomes" id="UP001589645">
    <property type="component" value="Unassembled WGS sequence"/>
</dbReference>
<evidence type="ECO:0000313" key="7">
    <source>
        <dbReference type="Proteomes" id="UP001589645"/>
    </source>
</evidence>
<evidence type="ECO:0000256" key="4">
    <source>
        <dbReference type="SAM" id="Phobius"/>
    </source>
</evidence>
<comment type="catalytic activity">
    <reaction evidence="3">
        <text>di-trans,octa-cis-undecaprenyl diphosphate + H2O = di-trans,octa-cis-undecaprenyl phosphate + phosphate + H(+)</text>
        <dbReference type="Rhea" id="RHEA:28094"/>
        <dbReference type="ChEBI" id="CHEBI:15377"/>
        <dbReference type="ChEBI" id="CHEBI:15378"/>
        <dbReference type="ChEBI" id="CHEBI:43474"/>
        <dbReference type="ChEBI" id="CHEBI:58405"/>
        <dbReference type="ChEBI" id="CHEBI:60392"/>
        <dbReference type="EC" id="3.6.1.27"/>
    </reaction>
</comment>
<protein>
    <recommendedName>
        <fullName evidence="1">undecaprenyl-diphosphate phosphatase</fullName>
        <ecNumber evidence="1">3.6.1.27</ecNumber>
    </recommendedName>
    <alternativeName>
        <fullName evidence="2">Undecaprenyl pyrophosphate phosphatase</fullName>
    </alternativeName>
</protein>
<dbReference type="SUPFAM" id="SSF48317">
    <property type="entry name" value="Acid phosphatase/Vanadium-dependent haloperoxidase"/>
    <property type="match status" value="1"/>
</dbReference>
<comment type="caution">
    <text evidence="6">The sequence shown here is derived from an EMBL/GenBank/DDBJ whole genome shotgun (WGS) entry which is preliminary data.</text>
</comment>